<proteinExistence type="predicted"/>
<dbReference type="EMBL" id="JH600068">
    <property type="protein sequence ID" value="EIG53506.1"/>
    <property type="molecule type" value="Genomic_DNA"/>
</dbReference>
<gene>
    <name evidence="1" type="ORF">DesU5LDRAFT_1829</name>
</gene>
<dbReference type="Gene3D" id="3.40.50.150">
    <property type="entry name" value="Vaccinia Virus protein VP39"/>
    <property type="match status" value="1"/>
</dbReference>
<protein>
    <submittedName>
        <fullName evidence="1">Uncharacterized protein</fullName>
    </submittedName>
</protein>
<evidence type="ECO:0000313" key="1">
    <source>
        <dbReference type="EMBL" id="EIG53506.1"/>
    </source>
</evidence>
<dbReference type="HOGENOM" id="CLU_846561_0_0_7"/>
<dbReference type="AlphaFoldDB" id="I2Q150"/>
<dbReference type="InterPro" id="IPR029063">
    <property type="entry name" value="SAM-dependent_MTases_sf"/>
</dbReference>
<dbReference type="SUPFAM" id="SSF53335">
    <property type="entry name" value="S-adenosyl-L-methionine-dependent methyltransferases"/>
    <property type="match status" value="1"/>
</dbReference>
<organism evidence="1">
    <name type="scientific">Desulfovibrio sp. U5L</name>
    <dbReference type="NCBI Taxonomy" id="596152"/>
    <lineage>
        <taxon>Bacteria</taxon>
        <taxon>Pseudomonadati</taxon>
        <taxon>Thermodesulfobacteriota</taxon>
        <taxon>Desulfovibrionia</taxon>
        <taxon>Desulfovibrionales</taxon>
        <taxon>Desulfovibrionaceae</taxon>
        <taxon>Desulfovibrio</taxon>
    </lineage>
</organism>
<sequence>MDDLKSLSLRLLERDPPAGPVMSPEDYVPGSLPSLVARLCRPDMPVDGPGLASLCLKYCFTYVHPERLGDEVTLEEATRLAGQFVRRRGGTQSLVGRDGLRRLLLHHGFALQMLLDLPKTAHLLAALLARPVPAAQGRFVGLDLGAGTGILLLGQYLLARRSGSDAPELVGIEHLPQVAGRAHALLTALGVGRVAAGDATKSAIYETLPHGPIACVTNETLPASGRRLYKEPFPAICAALYAALGPRLAPTAFLPEAVWASDREGRSWLRLTPANGFAGGEAEKPLRLFYMRDVELAGVRMPAGQVGEPFRALVSPPWREALGRRW</sequence>
<reference evidence="1" key="1">
    <citation type="submission" date="2011-11" db="EMBL/GenBank/DDBJ databases">
        <title>Improved High-Quality Draft sequence of Desulfovibrio sp. U5L.</title>
        <authorList>
            <consortium name="US DOE Joint Genome Institute"/>
            <person name="Lucas S."/>
            <person name="Han J."/>
            <person name="Lapidus A."/>
            <person name="Cheng J.-F."/>
            <person name="Goodwin L."/>
            <person name="Pitluck S."/>
            <person name="Peters L."/>
            <person name="Ovchinnikova G."/>
            <person name="Held B."/>
            <person name="Detter J.C."/>
            <person name="Han C."/>
            <person name="Tapia R."/>
            <person name="Land M."/>
            <person name="Hauser L."/>
            <person name="Kyrpides N."/>
            <person name="Ivanova N."/>
            <person name="Pagani I."/>
            <person name="Gabster J."/>
            <person name="Walker C."/>
            <person name="Stolyar S."/>
            <person name="Stahl D."/>
            <person name="Arkin A."/>
            <person name="Dehal P."/>
            <person name="Hazen T."/>
            <person name="Woyke T."/>
        </authorList>
    </citation>
    <scope>NUCLEOTIDE SEQUENCE [LARGE SCALE GENOMIC DNA]</scope>
    <source>
        <strain evidence="1">U5L</strain>
    </source>
</reference>
<dbReference type="STRING" id="596152.DesU5LDRAFT_1829"/>
<name>I2Q150_9BACT</name>
<dbReference type="eggNOG" id="ENOG50317QA">
    <property type="taxonomic scope" value="Bacteria"/>
</dbReference>
<dbReference type="OrthoDB" id="5445316at2"/>
<accession>I2Q150</accession>